<dbReference type="InterPro" id="IPR008271">
    <property type="entry name" value="Ser/Thr_kinase_AS"/>
</dbReference>
<organism evidence="2 3">
    <name type="scientific">Phytophthora fragariaefolia</name>
    <dbReference type="NCBI Taxonomy" id="1490495"/>
    <lineage>
        <taxon>Eukaryota</taxon>
        <taxon>Sar</taxon>
        <taxon>Stramenopiles</taxon>
        <taxon>Oomycota</taxon>
        <taxon>Peronosporomycetes</taxon>
        <taxon>Peronosporales</taxon>
        <taxon>Peronosporaceae</taxon>
        <taxon>Phytophthora</taxon>
    </lineage>
</organism>
<dbReference type="OrthoDB" id="166708at2759"/>
<dbReference type="PANTHER" id="PTHR44329">
    <property type="entry name" value="SERINE/THREONINE-PROTEIN KINASE TNNI3K-RELATED"/>
    <property type="match status" value="1"/>
</dbReference>
<dbReference type="Pfam" id="PF00069">
    <property type="entry name" value="Pkinase"/>
    <property type="match status" value="1"/>
</dbReference>
<dbReference type="AlphaFoldDB" id="A0A9W6XK73"/>
<dbReference type="PANTHER" id="PTHR44329:SF214">
    <property type="entry name" value="PROTEIN KINASE DOMAIN-CONTAINING PROTEIN"/>
    <property type="match status" value="1"/>
</dbReference>
<name>A0A9W6XK73_9STRA</name>
<protein>
    <submittedName>
        <fullName evidence="2">Unnamed protein product</fullName>
    </submittedName>
</protein>
<proteinExistence type="predicted"/>
<reference evidence="2" key="1">
    <citation type="submission" date="2023-04" db="EMBL/GenBank/DDBJ databases">
        <title>Phytophthora fragariaefolia NBRC 109709.</title>
        <authorList>
            <person name="Ichikawa N."/>
            <person name="Sato H."/>
            <person name="Tonouchi N."/>
        </authorList>
    </citation>
    <scope>NUCLEOTIDE SEQUENCE</scope>
    <source>
        <strain evidence="2">NBRC 109709</strain>
    </source>
</reference>
<dbReference type="EMBL" id="BSXT01001232">
    <property type="protein sequence ID" value="GMF40232.1"/>
    <property type="molecule type" value="Genomic_DNA"/>
</dbReference>
<accession>A0A9W6XK73</accession>
<gene>
    <name evidence="2" type="ORF">Pfra01_001226400</name>
</gene>
<comment type="caution">
    <text evidence="2">The sequence shown here is derived from an EMBL/GenBank/DDBJ whole genome shotgun (WGS) entry which is preliminary data.</text>
</comment>
<dbReference type="InterPro" id="IPR000719">
    <property type="entry name" value="Prot_kinase_dom"/>
</dbReference>
<dbReference type="GO" id="GO:0005524">
    <property type="term" value="F:ATP binding"/>
    <property type="evidence" value="ECO:0007669"/>
    <property type="project" value="InterPro"/>
</dbReference>
<dbReference type="GO" id="GO:0004674">
    <property type="term" value="F:protein serine/threonine kinase activity"/>
    <property type="evidence" value="ECO:0007669"/>
    <property type="project" value="TreeGrafter"/>
</dbReference>
<dbReference type="Gene3D" id="1.10.510.10">
    <property type="entry name" value="Transferase(Phosphotransferase) domain 1"/>
    <property type="match status" value="1"/>
</dbReference>
<keyword evidence="3" id="KW-1185">Reference proteome</keyword>
<dbReference type="Proteomes" id="UP001165121">
    <property type="component" value="Unassembled WGS sequence"/>
</dbReference>
<dbReference type="SMART" id="SM00220">
    <property type="entry name" value="S_TKc"/>
    <property type="match status" value="1"/>
</dbReference>
<dbReference type="SUPFAM" id="SSF56112">
    <property type="entry name" value="Protein kinase-like (PK-like)"/>
    <property type="match status" value="1"/>
</dbReference>
<feature type="domain" description="Protein kinase" evidence="1">
    <location>
        <begin position="99"/>
        <end position="372"/>
    </location>
</feature>
<evidence type="ECO:0000313" key="3">
    <source>
        <dbReference type="Proteomes" id="UP001165121"/>
    </source>
</evidence>
<dbReference type="PROSITE" id="PS50011">
    <property type="entry name" value="PROTEIN_KINASE_DOM"/>
    <property type="match status" value="1"/>
</dbReference>
<evidence type="ECO:0000259" key="1">
    <source>
        <dbReference type="PROSITE" id="PS50011"/>
    </source>
</evidence>
<sequence length="375" mass="41092">MRACVVCAGLRSPGDTLSTLRPQGILEDNSEVFFTGFRTRLNTRRGRQNVTMAMPSSTAHYDAAYSSTMVSPDGSSLLEQHGLWTDDEITAARIPRSSITIQSVISRGAYGLVHLGIWKGMQVAVKTLLPESRKSIMEINQFLAEAKMIAAMEHPSIVNLIGVAWESLSDVCMVVEYMDGGDLRSLLNRYERDNHPIGFDTEKLGIAMNVCHALTYLHSLSPPVLHRDLKSRNILLNRGLEAKVTDFGVSRQYVDQTMTAGVGTCLWMAPEVIMGMAYDGKADIFSFGIVLSELDKHSQPYSQESSNTLGSTLKAAVPAIRLMQGIATGKLRVTFSQKCPQAMVELGEACTALDPAERPSAAEALYRLQCALRDN</sequence>
<evidence type="ECO:0000313" key="2">
    <source>
        <dbReference type="EMBL" id="GMF40232.1"/>
    </source>
</evidence>
<dbReference type="InterPro" id="IPR051681">
    <property type="entry name" value="Ser/Thr_Kinases-Pseudokinases"/>
</dbReference>
<dbReference type="InterPro" id="IPR011009">
    <property type="entry name" value="Kinase-like_dom_sf"/>
</dbReference>
<dbReference type="Gene3D" id="3.30.200.20">
    <property type="entry name" value="Phosphorylase Kinase, domain 1"/>
    <property type="match status" value="1"/>
</dbReference>
<dbReference type="PROSITE" id="PS00108">
    <property type="entry name" value="PROTEIN_KINASE_ST"/>
    <property type="match status" value="1"/>
</dbReference>